<comment type="caution">
    <text evidence="1">The sequence shown here is derived from an EMBL/GenBank/DDBJ whole genome shotgun (WGS) entry which is preliminary data.</text>
</comment>
<evidence type="ECO:0000313" key="1">
    <source>
        <dbReference type="EMBL" id="MEU9576602.1"/>
    </source>
</evidence>
<reference evidence="1 2" key="1">
    <citation type="submission" date="2024-06" db="EMBL/GenBank/DDBJ databases">
        <title>The Natural Products Discovery Center: Release of the First 8490 Sequenced Strains for Exploring Actinobacteria Biosynthetic Diversity.</title>
        <authorList>
            <person name="Kalkreuter E."/>
            <person name="Kautsar S.A."/>
            <person name="Yang D."/>
            <person name="Bader C.D."/>
            <person name="Teijaro C.N."/>
            <person name="Fluegel L."/>
            <person name="Davis C.M."/>
            <person name="Simpson J.R."/>
            <person name="Lauterbach L."/>
            <person name="Steele A.D."/>
            <person name="Gui C."/>
            <person name="Meng S."/>
            <person name="Li G."/>
            <person name="Viehrig K."/>
            <person name="Ye F."/>
            <person name="Su P."/>
            <person name="Kiefer A.F."/>
            <person name="Nichols A."/>
            <person name="Cepeda A.J."/>
            <person name="Yan W."/>
            <person name="Fan B."/>
            <person name="Jiang Y."/>
            <person name="Adhikari A."/>
            <person name="Zheng C.-J."/>
            <person name="Schuster L."/>
            <person name="Cowan T.M."/>
            <person name="Smanski M.J."/>
            <person name="Chevrette M.G."/>
            <person name="De Carvalho L.P.S."/>
            <person name="Shen B."/>
        </authorList>
    </citation>
    <scope>NUCLEOTIDE SEQUENCE [LARGE SCALE GENOMIC DNA]</scope>
    <source>
        <strain evidence="1 2">NPDC048117</strain>
    </source>
</reference>
<dbReference type="Proteomes" id="UP001551584">
    <property type="component" value="Unassembled WGS sequence"/>
</dbReference>
<keyword evidence="2" id="KW-1185">Reference proteome</keyword>
<protein>
    <submittedName>
        <fullName evidence="1">Uncharacterized protein</fullName>
    </submittedName>
</protein>
<accession>A0ABV3EKB2</accession>
<evidence type="ECO:0000313" key="2">
    <source>
        <dbReference type="Proteomes" id="UP001551584"/>
    </source>
</evidence>
<sequence>MSSVREPESVVPSSSIALSAAWTKPAAGRFQAFGVVHREDPR</sequence>
<gene>
    <name evidence="1" type="ORF">AB0D95_04865</name>
</gene>
<dbReference type="EMBL" id="JBEZNA010000006">
    <property type="protein sequence ID" value="MEU9576602.1"/>
    <property type="molecule type" value="Genomic_DNA"/>
</dbReference>
<organism evidence="1 2">
    <name type="scientific">Streptomyces chilikensis</name>
    <dbReference type="NCBI Taxonomy" id="1194079"/>
    <lineage>
        <taxon>Bacteria</taxon>
        <taxon>Bacillati</taxon>
        <taxon>Actinomycetota</taxon>
        <taxon>Actinomycetes</taxon>
        <taxon>Kitasatosporales</taxon>
        <taxon>Streptomycetaceae</taxon>
        <taxon>Streptomyces</taxon>
    </lineage>
</organism>
<proteinExistence type="predicted"/>
<dbReference type="RefSeq" id="WP_359269038.1">
    <property type="nucleotide sequence ID" value="NZ_JBEZNA010000006.1"/>
</dbReference>
<name>A0ABV3EKB2_9ACTN</name>